<name>A0A914DKH7_9BILA</name>
<keyword evidence="1" id="KW-0472">Membrane</keyword>
<keyword evidence="2" id="KW-1185">Reference proteome</keyword>
<protein>
    <submittedName>
        <fullName evidence="3">Uncharacterized protein</fullName>
    </submittedName>
</protein>
<evidence type="ECO:0000313" key="2">
    <source>
        <dbReference type="Proteomes" id="UP000887540"/>
    </source>
</evidence>
<evidence type="ECO:0000256" key="1">
    <source>
        <dbReference type="SAM" id="Phobius"/>
    </source>
</evidence>
<feature type="transmembrane region" description="Helical" evidence="1">
    <location>
        <begin position="20"/>
        <end position="40"/>
    </location>
</feature>
<accession>A0A914DKH7</accession>
<dbReference type="AlphaFoldDB" id="A0A914DKH7"/>
<keyword evidence="1" id="KW-0812">Transmembrane</keyword>
<dbReference type="Proteomes" id="UP000887540">
    <property type="component" value="Unplaced"/>
</dbReference>
<proteinExistence type="predicted"/>
<sequence length="84" mass="9607">MPGLRVSMEDENLVQVITFAHTWVTIANNTVHAIVIFLFNSIAREVFWKMIGWKKKNNSIEKKNTTKVSIIQVKPALTRRGTVP</sequence>
<organism evidence="2 3">
    <name type="scientific">Acrobeloides nanus</name>
    <dbReference type="NCBI Taxonomy" id="290746"/>
    <lineage>
        <taxon>Eukaryota</taxon>
        <taxon>Metazoa</taxon>
        <taxon>Ecdysozoa</taxon>
        <taxon>Nematoda</taxon>
        <taxon>Chromadorea</taxon>
        <taxon>Rhabditida</taxon>
        <taxon>Tylenchina</taxon>
        <taxon>Cephalobomorpha</taxon>
        <taxon>Cephaloboidea</taxon>
        <taxon>Cephalobidae</taxon>
        <taxon>Acrobeloides</taxon>
    </lineage>
</organism>
<evidence type="ECO:0000313" key="3">
    <source>
        <dbReference type="WBParaSite" id="ACRNAN_scaffold3026.g8697.t1"/>
    </source>
</evidence>
<keyword evidence="1" id="KW-1133">Transmembrane helix</keyword>
<dbReference type="WBParaSite" id="ACRNAN_scaffold3026.g8697.t1">
    <property type="protein sequence ID" value="ACRNAN_scaffold3026.g8697.t1"/>
    <property type="gene ID" value="ACRNAN_scaffold3026.g8697"/>
</dbReference>
<reference evidence="3" key="1">
    <citation type="submission" date="2022-11" db="UniProtKB">
        <authorList>
            <consortium name="WormBaseParasite"/>
        </authorList>
    </citation>
    <scope>IDENTIFICATION</scope>
</reference>